<dbReference type="GO" id="GO:0009398">
    <property type="term" value="P:FMN biosynthetic process"/>
    <property type="evidence" value="ECO:0007669"/>
    <property type="project" value="UniProtKB-UniRule"/>
</dbReference>
<dbReference type="GO" id="GO:0009231">
    <property type="term" value="P:riboflavin biosynthetic process"/>
    <property type="evidence" value="ECO:0007669"/>
    <property type="project" value="InterPro"/>
</dbReference>
<dbReference type="SMART" id="SM00904">
    <property type="entry name" value="Flavokinase"/>
    <property type="match status" value="1"/>
</dbReference>
<evidence type="ECO:0000313" key="16">
    <source>
        <dbReference type="EMBL" id="KRM52297.1"/>
    </source>
</evidence>
<evidence type="ECO:0000256" key="11">
    <source>
        <dbReference type="ARBA" id="ARBA00023268"/>
    </source>
</evidence>
<dbReference type="NCBIfam" id="TIGR00125">
    <property type="entry name" value="cyt_tran_rel"/>
    <property type="match status" value="1"/>
</dbReference>
<dbReference type="EC" id="2.7.7.2" evidence="14"/>
<dbReference type="UniPathway" id="UPA00277">
    <property type="reaction ID" value="UER00407"/>
</dbReference>
<keyword evidence="9 14" id="KW-0274">FAD</keyword>
<evidence type="ECO:0000256" key="14">
    <source>
        <dbReference type="PIRNR" id="PIRNR004491"/>
    </source>
</evidence>
<comment type="caution">
    <text evidence="16">The sequence shown here is derived from an EMBL/GenBank/DDBJ whole genome shotgun (WGS) entry which is preliminary data.</text>
</comment>
<keyword evidence="8 14" id="KW-0418">Kinase</keyword>
<evidence type="ECO:0000256" key="8">
    <source>
        <dbReference type="ARBA" id="ARBA00022777"/>
    </source>
</evidence>
<dbReference type="CDD" id="cd02064">
    <property type="entry name" value="FAD_synthetase_N"/>
    <property type="match status" value="1"/>
</dbReference>
<proteinExistence type="inferred from homology"/>
<dbReference type="Gene3D" id="2.40.30.30">
    <property type="entry name" value="Riboflavin kinase-like"/>
    <property type="match status" value="1"/>
</dbReference>
<dbReference type="AlphaFoldDB" id="A0A0R1ZKX9"/>
<dbReference type="STRING" id="1423820.FC64_GL000722"/>
<dbReference type="Pfam" id="PF01687">
    <property type="entry name" value="Flavokinase"/>
    <property type="match status" value="1"/>
</dbReference>
<evidence type="ECO:0000256" key="7">
    <source>
        <dbReference type="ARBA" id="ARBA00022741"/>
    </source>
</evidence>
<evidence type="ECO:0000259" key="15">
    <source>
        <dbReference type="SMART" id="SM00904"/>
    </source>
</evidence>
<keyword evidence="6 14" id="KW-0548">Nucleotidyltransferase</keyword>
<dbReference type="GO" id="GO:0006747">
    <property type="term" value="P:FAD biosynthetic process"/>
    <property type="evidence" value="ECO:0007669"/>
    <property type="project" value="UniProtKB-UniRule"/>
</dbReference>
<organism evidence="16 17">
    <name type="scientific">Ligilactobacillus araffinosus DSM 20653</name>
    <dbReference type="NCBI Taxonomy" id="1423820"/>
    <lineage>
        <taxon>Bacteria</taxon>
        <taxon>Bacillati</taxon>
        <taxon>Bacillota</taxon>
        <taxon>Bacilli</taxon>
        <taxon>Lactobacillales</taxon>
        <taxon>Lactobacillaceae</taxon>
        <taxon>Ligilactobacillus</taxon>
    </lineage>
</organism>
<evidence type="ECO:0000313" key="17">
    <source>
        <dbReference type="Proteomes" id="UP000051291"/>
    </source>
</evidence>
<evidence type="ECO:0000256" key="12">
    <source>
        <dbReference type="ARBA" id="ARBA00047880"/>
    </source>
</evidence>
<comment type="catalytic activity">
    <reaction evidence="12 14">
        <text>riboflavin + ATP = FMN + ADP + H(+)</text>
        <dbReference type="Rhea" id="RHEA:14357"/>
        <dbReference type="ChEBI" id="CHEBI:15378"/>
        <dbReference type="ChEBI" id="CHEBI:30616"/>
        <dbReference type="ChEBI" id="CHEBI:57986"/>
        <dbReference type="ChEBI" id="CHEBI:58210"/>
        <dbReference type="ChEBI" id="CHEBI:456216"/>
        <dbReference type="EC" id="2.7.1.26"/>
    </reaction>
</comment>
<evidence type="ECO:0000256" key="9">
    <source>
        <dbReference type="ARBA" id="ARBA00022827"/>
    </source>
</evidence>
<comment type="catalytic activity">
    <reaction evidence="13 14">
        <text>FMN + ATP + H(+) = FAD + diphosphate</text>
        <dbReference type="Rhea" id="RHEA:17237"/>
        <dbReference type="ChEBI" id="CHEBI:15378"/>
        <dbReference type="ChEBI" id="CHEBI:30616"/>
        <dbReference type="ChEBI" id="CHEBI:33019"/>
        <dbReference type="ChEBI" id="CHEBI:57692"/>
        <dbReference type="ChEBI" id="CHEBI:58210"/>
        <dbReference type="EC" id="2.7.7.2"/>
    </reaction>
</comment>
<evidence type="ECO:0000256" key="4">
    <source>
        <dbReference type="ARBA" id="ARBA00022643"/>
    </source>
</evidence>
<keyword evidence="5 14" id="KW-0808">Transferase</keyword>
<dbReference type="SUPFAM" id="SSF52374">
    <property type="entry name" value="Nucleotidylyl transferase"/>
    <property type="match status" value="1"/>
</dbReference>
<evidence type="ECO:0000256" key="10">
    <source>
        <dbReference type="ARBA" id="ARBA00022840"/>
    </source>
</evidence>
<dbReference type="Proteomes" id="UP000051291">
    <property type="component" value="Unassembled WGS sequence"/>
</dbReference>
<dbReference type="PANTHER" id="PTHR22749:SF6">
    <property type="entry name" value="RIBOFLAVIN KINASE"/>
    <property type="match status" value="1"/>
</dbReference>
<dbReference type="InterPro" id="IPR004821">
    <property type="entry name" value="Cyt_trans-like"/>
</dbReference>
<keyword evidence="17" id="KW-1185">Reference proteome</keyword>
<dbReference type="EMBL" id="AYYZ01000025">
    <property type="protein sequence ID" value="KRM52297.1"/>
    <property type="molecule type" value="Genomic_DNA"/>
</dbReference>
<keyword evidence="4 14" id="KW-0288">FMN</keyword>
<keyword evidence="10 14" id="KW-0067">ATP-binding</keyword>
<evidence type="ECO:0000256" key="3">
    <source>
        <dbReference type="ARBA" id="ARBA00022630"/>
    </source>
</evidence>
<comment type="similarity">
    <text evidence="14">Belongs to the ribF family.</text>
</comment>
<dbReference type="SUPFAM" id="SSF82114">
    <property type="entry name" value="Riboflavin kinase-like"/>
    <property type="match status" value="1"/>
</dbReference>
<evidence type="ECO:0000256" key="5">
    <source>
        <dbReference type="ARBA" id="ARBA00022679"/>
    </source>
</evidence>
<protein>
    <recommendedName>
        <fullName evidence="14">Riboflavin biosynthesis protein</fullName>
    </recommendedName>
    <domain>
        <recommendedName>
            <fullName evidence="14">Riboflavin kinase</fullName>
            <ecNumber evidence="14">2.7.1.26</ecNumber>
        </recommendedName>
        <alternativeName>
            <fullName evidence="14">Flavokinase</fullName>
        </alternativeName>
    </domain>
    <domain>
        <recommendedName>
            <fullName evidence="14">FMN adenylyltransferase</fullName>
            <ecNumber evidence="14">2.7.7.2</ecNumber>
        </recommendedName>
        <alternativeName>
            <fullName evidence="14">FAD pyrophosphorylase</fullName>
        </alternativeName>
        <alternativeName>
            <fullName evidence="14">FAD synthase</fullName>
        </alternativeName>
    </domain>
</protein>
<dbReference type="PANTHER" id="PTHR22749">
    <property type="entry name" value="RIBOFLAVIN KINASE/FMN ADENYLYLTRANSFERASE"/>
    <property type="match status" value="1"/>
</dbReference>
<dbReference type="GO" id="GO:0005524">
    <property type="term" value="F:ATP binding"/>
    <property type="evidence" value="ECO:0007669"/>
    <property type="project" value="UniProtKB-UniRule"/>
</dbReference>
<feature type="domain" description="Riboflavin kinase" evidence="15">
    <location>
        <begin position="186"/>
        <end position="310"/>
    </location>
</feature>
<sequence>MQVIEISEPLDLQKIPNEDVVLAMGFFDGVHRGHQAVIQQAKKIAVQRHLKLAIMTFDRFPKIYFQDIDPETVKYVTPLDHRLKLFEQQGVEIAYVACFDQTMAQLSPQNFVDHFMVGLRAKVVVAGFDYTYGKPDVANMEALPQFAQDRFDVVTVDRQALNAEKIGTTQIKTALDHGDIQKVNQLLGYRFNFPGKVVHGKARGRELGFPTLNIQPANDQWIPGIGVYAVRVKVDGQWYQGMCSVSHNETFGNNPLTIEINLFDFNQMIYGKEVEVEWDQYLRASVKFESVDQLIAQLKQDKIDAQEYFTKGFKQLALD</sequence>
<accession>A0A0R1ZKX9</accession>
<dbReference type="InterPro" id="IPR015865">
    <property type="entry name" value="Riboflavin_kinase_bac/euk"/>
</dbReference>
<keyword evidence="7 14" id="KW-0547">Nucleotide-binding</keyword>
<dbReference type="InterPro" id="IPR015864">
    <property type="entry name" value="FAD_synthase"/>
</dbReference>
<keyword evidence="11" id="KW-0511">Multifunctional enzyme</keyword>
<dbReference type="NCBIfam" id="TIGR00083">
    <property type="entry name" value="ribF"/>
    <property type="match status" value="1"/>
</dbReference>
<gene>
    <name evidence="16" type="ORF">FC64_GL000722</name>
</gene>
<evidence type="ECO:0000256" key="1">
    <source>
        <dbReference type="ARBA" id="ARBA00004726"/>
    </source>
</evidence>
<dbReference type="InterPro" id="IPR023468">
    <property type="entry name" value="Riboflavin_kinase"/>
</dbReference>
<dbReference type="RefSeq" id="WP_057906650.1">
    <property type="nucleotide sequence ID" value="NZ_AYYZ01000025.1"/>
</dbReference>
<dbReference type="InterPro" id="IPR023465">
    <property type="entry name" value="Riboflavin_kinase_dom_sf"/>
</dbReference>
<dbReference type="GO" id="GO:0008531">
    <property type="term" value="F:riboflavin kinase activity"/>
    <property type="evidence" value="ECO:0007669"/>
    <property type="project" value="UniProtKB-UniRule"/>
</dbReference>
<comment type="pathway">
    <text evidence="1 14">Cofactor biosynthesis; FAD biosynthesis; FAD from FMN: step 1/1.</text>
</comment>
<evidence type="ECO:0000256" key="6">
    <source>
        <dbReference type="ARBA" id="ARBA00022695"/>
    </source>
</evidence>
<evidence type="ECO:0000256" key="2">
    <source>
        <dbReference type="ARBA" id="ARBA00005201"/>
    </source>
</evidence>
<evidence type="ECO:0000256" key="13">
    <source>
        <dbReference type="ARBA" id="ARBA00049494"/>
    </source>
</evidence>
<reference evidence="16 17" key="1">
    <citation type="journal article" date="2015" name="Genome Announc.">
        <title>Expanding the biotechnology potential of lactobacilli through comparative genomics of 213 strains and associated genera.</title>
        <authorList>
            <person name="Sun Z."/>
            <person name="Harris H.M."/>
            <person name="McCann A."/>
            <person name="Guo C."/>
            <person name="Argimon S."/>
            <person name="Zhang W."/>
            <person name="Yang X."/>
            <person name="Jeffery I.B."/>
            <person name="Cooney J.C."/>
            <person name="Kagawa T.F."/>
            <person name="Liu W."/>
            <person name="Song Y."/>
            <person name="Salvetti E."/>
            <person name="Wrobel A."/>
            <person name="Rasinkangas P."/>
            <person name="Parkhill J."/>
            <person name="Rea M.C."/>
            <person name="O'Sullivan O."/>
            <person name="Ritari J."/>
            <person name="Douillard F.P."/>
            <person name="Paul Ross R."/>
            <person name="Yang R."/>
            <person name="Briner A.E."/>
            <person name="Felis G.E."/>
            <person name="de Vos W.M."/>
            <person name="Barrangou R."/>
            <person name="Klaenhammer T.R."/>
            <person name="Caufield P.W."/>
            <person name="Cui Y."/>
            <person name="Zhang H."/>
            <person name="O'Toole P.W."/>
        </authorList>
    </citation>
    <scope>NUCLEOTIDE SEQUENCE [LARGE SCALE GENOMIC DNA]</scope>
    <source>
        <strain evidence="16 17">DSM 20653</strain>
    </source>
</reference>
<dbReference type="EC" id="2.7.1.26" evidence="14"/>
<dbReference type="PATRIC" id="fig|1423820.4.peg.733"/>
<dbReference type="FunFam" id="3.40.50.620:FF:000021">
    <property type="entry name" value="Riboflavin biosynthesis protein"/>
    <property type="match status" value="1"/>
</dbReference>
<dbReference type="InterPro" id="IPR014729">
    <property type="entry name" value="Rossmann-like_a/b/a_fold"/>
</dbReference>
<comment type="pathway">
    <text evidence="2 14">Cofactor biosynthesis; FMN biosynthesis; FMN from riboflavin (ATP route): step 1/1.</text>
</comment>
<name>A0A0R1ZKX9_9LACO</name>
<dbReference type="InterPro" id="IPR002606">
    <property type="entry name" value="Riboflavin_kinase_bac"/>
</dbReference>
<dbReference type="UniPathway" id="UPA00276">
    <property type="reaction ID" value="UER00406"/>
</dbReference>
<dbReference type="PIRSF" id="PIRSF004491">
    <property type="entry name" value="FAD_Synth"/>
    <property type="match status" value="1"/>
</dbReference>
<dbReference type="GO" id="GO:0003919">
    <property type="term" value="F:FMN adenylyltransferase activity"/>
    <property type="evidence" value="ECO:0007669"/>
    <property type="project" value="UniProtKB-UniRule"/>
</dbReference>
<dbReference type="Gene3D" id="3.40.50.620">
    <property type="entry name" value="HUPs"/>
    <property type="match status" value="1"/>
</dbReference>
<keyword evidence="3 14" id="KW-0285">Flavoprotein</keyword>
<dbReference type="Pfam" id="PF06574">
    <property type="entry name" value="FAD_syn"/>
    <property type="match status" value="1"/>
</dbReference>